<proteinExistence type="predicted"/>
<dbReference type="InterPro" id="IPR043128">
    <property type="entry name" value="Rev_trsase/Diguanyl_cyclase"/>
</dbReference>
<dbReference type="PANTHER" id="PTHR43102">
    <property type="entry name" value="SLR1143 PROTEIN"/>
    <property type="match status" value="1"/>
</dbReference>
<name>A0ABX1ESN1_9PROT</name>
<dbReference type="Proteomes" id="UP000765160">
    <property type="component" value="Unassembled WGS sequence"/>
</dbReference>
<dbReference type="PROSITE" id="PS50887">
    <property type="entry name" value="GGDEF"/>
    <property type="match status" value="1"/>
</dbReference>
<organism evidence="2 3">
    <name type="scientific">Falsiroseomonas frigidaquae</name>
    <dbReference type="NCBI Taxonomy" id="487318"/>
    <lineage>
        <taxon>Bacteria</taxon>
        <taxon>Pseudomonadati</taxon>
        <taxon>Pseudomonadota</taxon>
        <taxon>Alphaproteobacteria</taxon>
        <taxon>Acetobacterales</taxon>
        <taxon>Roseomonadaceae</taxon>
        <taxon>Falsiroseomonas</taxon>
    </lineage>
</organism>
<dbReference type="SMART" id="SM00267">
    <property type="entry name" value="GGDEF"/>
    <property type="match status" value="1"/>
</dbReference>
<dbReference type="EMBL" id="JAAVTX010000001">
    <property type="protein sequence ID" value="NKE43636.1"/>
    <property type="molecule type" value="Genomic_DNA"/>
</dbReference>
<dbReference type="SUPFAM" id="SSF55781">
    <property type="entry name" value="GAF domain-like"/>
    <property type="match status" value="1"/>
</dbReference>
<dbReference type="NCBIfam" id="TIGR00254">
    <property type="entry name" value="GGDEF"/>
    <property type="match status" value="1"/>
</dbReference>
<dbReference type="InterPro" id="IPR029787">
    <property type="entry name" value="Nucleotide_cyclase"/>
</dbReference>
<feature type="domain" description="GGDEF" evidence="1">
    <location>
        <begin position="202"/>
        <end position="330"/>
    </location>
</feature>
<comment type="caution">
    <text evidence="2">The sequence shown here is derived from an EMBL/GenBank/DDBJ whole genome shotgun (WGS) entry which is preliminary data.</text>
</comment>
<dbReference type="PANTHER" id="PTHR43102:SF2">
    <property type="entry name" value="GAF DOMAIN-CONTAINING PROTEIN"/>
    <property type="match status" value="1"/>
</dbReference>
<sequence>MPAAALPANEAERLAALDSYEILDTACESAFDDLARLAARLTGTPIGLVTLLDRDRQWFKAHYGLDVRQTPRELSFCSHAILNPDQALVVRDATEDPRFADNPVVQGETGLRFYAGVPLVNPAGHPLGTLCVLDHRPRQLLPEQVETLKSLARTVATALELRRAMREVRRMALTDPLTGLGNRPAFLAALRAAIARQRTTGGGFSLFYADLDGMKRVNDVHGHAAGDSVIQSAAGALRDLLGAEEHAARLGGDEFAAVLMGTVGLTVRAEALRAKVKAVMDSRAWPVTVSVGAVAFERPPADEDEALMLADQLMYSAKHEGRNRVACVVYRLDRSLAA</sequence>
<accession>A0ABX1ESN1</accession>
<dbReference type="CDD" id="cd01949">
    <property type="entry name" value="GGDEF"/>
    <property type="match status" value="1"/>
</dbReference>
<evidence type="ECO:0000313" key="3">
    <source>
        <dbReference type="Proteomes" id="UP000765160"/>
    </source>
</evidence>
<dbReference type="RefSeq" id="WP_168046795.1">
    <property type="nucleotide sequence ID" value="NZ_JAATJR010000001.1"/>
</dbReference>
<dbReference type="Pfam" id="PF01590">
    <property type="entry name" value="GAF"/>
    <property type="match status" value="1"/>
</dbReference>
<reference evidence="2 3" key="1">
    <citation type="submission" date="2020-03" db="EMBL/GenBank/DDBJ databases">
        <title>Roseomonas selenitidurans sp. nov. isolated from soil.</title>
        <authorList>
            <person name="Liu H."/>
        </authorList>
    </citation>
    <scope>NUCLEOTIDE SEQUENCE [LARGE SCALE GENOMIC DNA]</scope>
    <source>
        <strain evidence="2 3">JCM 15073</strain>
    </source>
</reference>
<dbReference type="InterPro" id="IPR003018">
    <property type="entry name" value="GAF"/>
</dbReference>
<dbReference type="Pfam" id="PF00990">
    <property type="entry name" value="GGDEF"/>
    <property type="match status" value="1"/>
</dbReference>
<protein>
    <submittedName>
        <fullName evidence="2">Sensor domain-containing diguanylate cyclase</fullName>
    </submittedName>
</protein>
<dbReference type="Gene3D" id="3.30.450.40">
    <property type="match status" value="1"/>
</dbReference>
<dbReference type="InterPro" id="IPR000160">
    <property type="entry name" value="GGDEF_dom"/>
</dbReference>
<dbReference type="InterPro" id="IPR029016">
    <property type="entry name" value="GAF-like_dom_sf"/>
</dbReference>
<dbReference type="SMART" id="SM00065">
    <property type="entry name" value="GAF"/>
    <property type="match status" value="1"/>
</dbReference>
<dbReference type="SUPFAM" id="SSF55073">
    <property type="entry name" value="Nucleotide cyclase"/>
    <property type="match status" value="1"/>
</dbReference>
<evidence type="ECO:0000313" key="2">
    <source>
        <dbReference type="EMBL" id="NKE43636.1"/>
    </source>
</evidence>
<evidence type="ECO:0000259" key="1">
    <source>
        <dbReference type="PROSITE" id="PS50887"/>
    </source>
</evidence>
<dbReference type="Gene3D" id="3.30.70.270">
    <property type="match status" value="1"/>
</dbReference>
<gene>
    <name evidence="2" type="ORF">HB662_02530</name>
</gene>
<keyword evidence="3" id="KW-1185">Reference proteome</keyword>